<feature type="transmembrane region" description="Helical" evidence="1">
    <location>
        <begin position="107"/>
        <end position="125"/>
    </location>
</feature>
<dbReference type="EMBL" id="PSYR01000002">
    <property type="protein sequence ID" value="RCN55798.1"/>
    <property type="molecule type" value="Genomic_DNA"/>
</dbReference>
<keyword evidence="1" id="KW-0472">Membrane</keyword>
<protein>
    <submittedName>
        <fullName evidence="2">Uncharacterized protein</fullName>
    </submittedName>
</protein>
<organism evidence="2 3">
    <name type="scientific">Acidiferrobacter thiooxydans</name>
    <dbReference type="NCBI Taxonomy" id="163359"/>
    <lineage>
        <taxon>Bacteria</taxon>
        <taxon>Pseudomonadati</taxon>
        <taxon>Pseudomonadota</taxon>
        <taxon>Gammaproteobacteria</taxon>
        <taxon>Acidiferrobacterales</taxon>
        <taxon>Acidiferrobacteraceae</taxon>
        <taxon>Acidiferrobacter</taxon>
    </lineage>
</organism>
<evidence type="ECO:0000256" key="1">
    <source>
        <dbReference type="SAM" id="Phobius"/>
    </source>
</evidence>
<name>A0A368HBP1_9GAMM</name>
<gene>
    <name evidence="2" type="ORF">C4900_07715</name>
</gene>
<dbReference type="Proteomes" id="UP000253250">
    <property type="component" value="Unassembled WGS sequence"/>
</dbReference>
<evidence type="ECO:0000313" key="3">
    <source>
        <dbReference type="Proteomes" id="UP000253250"/>
    </source>
</evidence>
<dbReference type="AlphaFoldDB" id="A0A368HBP1"/>
<keyword evidence="1" id="KW-1133">Transmembrane helix</keyword>
<reference evidence="2 3" key="1">
    <citation type="submission" date="2018-02" db="EMBL/GenBank/DDBJ databases">
        <title>Insights into the biology of acidophilic members of the Acidiferrobacteraceae family derived from comparative genomic analyses.</title>
        <authorList>
            <person name="Issotta F."/>
            <person name="Thyssen C."/>
            <person name="Mena C."/>
            <person name="Moya A."/>
            <person name="Bellenberg S."/>
            <person name="Sproer C."/>
            <person name="Covarrubias P.C."/>
            <person name="Sand W."/>
            <person name="Quatrini R."/>
            <person name="Vera M."/>
        </authorList>
    </citation>
    <scope>NUCLEOTIDE SEQUENCE [LARGE SCALE GENOMIC DNA]</scope>
    <source>
        <strain evidence="3">m-1</strain>
    </source>
</reference>
<keyword evidence="3" id="KW-1185">Reference proteome</keyword>
<keyword evidence="1" id="KW-0812">Transmembrane</keyword>
<sequence>MRAYGSYWASVIGAAFARPMAAEESIREWGRDALRIGRQARQGGIRRAFVALRDSLSWAPPSTPGWTAADWQRALARQALLAVLWASMALVATGTCVWAFHRAWPEEGVVGSGIFAMALALRAFAHVRIRRWLQRNRGGPV</sequence>
<feature type="transmembrane region" description="Helical" evidence="1">
    <location>
        <begin position="79"/>
        <end position="101"/>
    </location>
</feature>
<accession>A0A368HBP1</accession>
<comment type="caution">
    <text evidence="2">The sequence shown here is derived from an EMBL/GenBank/DDBJ whole genome shotgun (WGS) entry which is preliminary data.</text>
</comment>
<evidence type="ECO:0000313" key="2">
    <source>
        <dbReference type="EMBL" id="RCN55798.1"/>
    </source>
</evidence>
<proteinExistence type="predicted"/>